<dbReference type="OrthoDB" id="3265526at2759"/>
<keyword evidence="1" id="KW-0812">Transmembrane</keyword>
<dbReference type="RefSeq" id="XP_036627051.1">
    <property type="nucleotide sequence ID" value="XM_036781196.1"/>
</dbReference>
<evidence type="ECO:0000259" key="2">
    <source>
        <dbReference type="Pfam" id="PF20152"/>
    </source>
</evidence>
<feature type="transmembrane region" description="Helical" evidence="1">
    <location>
        <begin position="93"/>
        <end position="114"/>
    </location>
</feature>
<feature type="transmembrane region" description="Helical" evidence="1">
    <location>
        <begin position="134"/>
        <end position="157"/>
    </location>
</feature>
<comment type="caution">
    <text evidence="3">The sequence shown here is derived from an EMBL/GenBank/DDBJ whole genome shotgun (WGS) entry which is preliminary data.</text>
</comment>
<protein>
    <recommendedName>
        <fullName evidence="2">DUF6534 domain-containing protein</fullName>
    </recommendedName>
</protein>
<name>A0A8H6ZMB3_PLEOS</name>
<dbReference type="PANTHER" id="PTHR40465">
    <property type="entry name" value="CHROMOSOME 1, WHOLE GENOME SHOTGUN SEQUENCE"/>
    <property type="match status" value="1"/>
</dbReference>
<reference evidence="3" key="1">
    <citation type="submission" date="2019-07" db="EMBL/GenBank/DDBJ databases">
        <authorList>
            <person name="Palmer J.M."/>
        </authorList>
    </citation>
    <scope>NUCLEOTIDE SEQUENCE</scope>
    <source>
        <strain evidence="3">PC9</strain>
    </source>
</reference>
<dbReference type="InterPro" id="IPR045339">
    <property type="entry name" value="DUF6534"/>
</dbReference>
<dbReference type="PANTHER" id="PTHR40465:SF1">
    <property type="entry name" value="DUF6534 DOMAIN-CONTAINING PROTEIN"/>
    <property type="match status" value="1"/>
</dbReference>
<proteinExistence type="predicted"/>
<feature type="domain" description="DUF6534" evidence="2">
    <location>
        <begin position="141"/>
        <end position="227"/>
    </location>
</feature>
<organism evidence="3 4">
    <name type="scientific">Pleurotus ostreatus</name>
    <name type="common">Oyster mushroom</name>
    <name type="synonym">White-rot fungus</name>
    <dbReference type="NCBI Taxonomy" id="5322"/>
    <lineage>
        <taxon>Eukaryota</taxon>
        <taxon>Fungi</taxon>
        <taxon>Dikarya</taxon>
        <taxon>Basidiomycota</taxon>
        <taxon>Agaricomycotina</taxon>
        <taxon>Agaricomycetes</taxon>
        <taxon>Agaricomycetidae</taxon>
        <taxon>Agaricales</taxon>
        <taxon>Pleurotineae</taxon>
        <taxon>Pleurotaceae</taxon>
        <taxon>Pleurotus</taxon>
    </lineage>
</organism>
<sequence length="322" mass="36423">MLVVQSFIYYQTYKNDKKWIRYLILYLFLVETLNSALAMFTMYEPLVLRYGTEEGITNIPIMLLADPFVTVFISTPIQLFLAWRIKIISQSKVLTGIISFFAMSSFIGGIAAPIATKVTDSMTYDRLPRMAPGIITWLTSAATTDIIITVSLVYHLYRRKTGVRSTDDLVNRIMRLTIQTGMITALFATLDVICFNAFHQTSMNFAWDFPLCKLYTNSLLSTLNARAGWNNLVINDESNVLFGGDNNQSMMRRTDRTTTRSKTDHRKIVTGVYELGTASTSTRLGKDIDLEADQSAAVHVTKVIEHSVDPSQENTVRPQYTQ</sequence>
<dbReference type="EMBL" id="JACETU010000009">
    <property type="protein sequence ID" value="KAF7421193.1"/>
    <property type="molecule type" value="Genomic_DNA"/>
</dbReference>
<feature type="transmembrane region" description="Helical" evidence="1">
    <location>
        <begin position="20"/>
        <end position="41"/>
    </location>
</feature>
<accession>A0A8H6ZMB3</accession>
<evidence type="ECO:0000256" key="1">
    <source>
        <dbReference type="SAM" id="Phobius"/>
    </source>
</evidence>
<dbReference type="VEuPathDB" id="FungiDB:PC9H_011713"/>
<gene>
    <name evidence="3" type="ORF">PC9H_011713</name>
</gene>
<dbReference type="Pfam" id="PF20152">
    <property type="entry name" value="DUF6534"/>
    <property type="match status" value="1"/>
</dbReference>
<keyword evidence="4" id="KW-1185">Reference proteome</keyword>
<dbReference type="Proteomes" id="UP000623687">
    <property type="component" value="Unassembled WGS sequence"/>
</dbReference>
<dbReference type="GeneID" id="59381531"/>
<feature type="transmembrane region" description="Helical" evidence="1">
    <location>
        <begin position="178"/>
        <end position="198"/>
    </location>
</feature>
<evidence type="ECO:0000313" key="3">
    <source>
        <dbReference type="EMBL" id="KAF7421193.1"/>
    </source>
</evidence>
<keyword evidence="1" id="KW-1133">Transmembrane helix</keyword>
<dbReference type="AlphaFoldDB" id="A0A8H6ZMB3"/>
<keyword evidence="1" id="KW-0472">Membrane</keyword>
<evidence type="ECO:0000313" key="4">
    <source>
        <dbReference type="Proteomes" id="UP000623687"/>
    </source>
</evidence>
<feature type="transmembrane region" description="Helical" evidence="1">
    <location>
        <begin position="61"/>
        <end position="81"/>
    </location>
</feature>